<accession>A0ABS5B2E2</accession>
<protein>
    <recommendedName>
        <fullName evidence="2">PF03932 family protein CutC</fullName>
    </recommendedName>
</protein>
<dbReference type="EMBL" id="PRDG01000002">
    <property type="protein sequence ID" value="MBP2622992.1"/>
    <property type="molecule type" value="Genomic_DNA"/>
</dbReference>
<dbReference type="Gene3D" id="3.20.20.380">
    <property type="entry name" value="Copper homeostasis (CutC) domain"/>
    <property type="match status" value="1"/>
</dbReference>
<keyword evidence="2" id="KW-0963">Cytoplasm</keyword>
<comment type="caution">
    <text evidence="3">The sequence shown here is derived from an EMBL/GenBank/DDBJ whole genome shotgun (WGS) entry which is preliminary data.</text>
</comment>
<gene>
    <name evidence="2" type="primary">cutC</name>
    <name evidence="3" type="ORF">C4K46_03455</name>
</gene>
<dbReference type="InterPro" id="IPR005627">
    <property type="entry name" value="CutC-like"/>
</dbReference>
<comment type="subcellular location">
    <subcellularLocation>
        <location evidence="2">Cytoplasm</location>
    </subcellularLocation>
</comment>
<dbReference type="SUPFAM" id="SSF110395">
    <property type="entry name" value="CutC-like"/>
    <property type="match status" value="1"/>
</dbReference>
<dbReference type="Proteomes" id="UP001519296">
    <property type="component" value="Unassembled WGS sequence"/>
</dbReference>
<comment type="caution">
    <text evidence="2">Once thought to be involved in copper homeostasis, experiments in E.coli have shown this is not the case.</text>
</comment>
<dbReference type="Pfam" id="PF03932">
    <property type="entry name" value="CutC"/>
    <property type="match status" value="1"/>
</dbReference>
<name>A0ABS5B2E2_9STRE</name>
<dbReference type="InterPro" id="IPR036822">
    <property type="entry name" value="CutC-like_dom_sf"/>
</dbReference>
<dbReference type="HAMAP" id="MF_00795">
    <property type="entry name" value="CutC"/>
    <property type="match status" value="1"/>
</dbReference>
<evidence type="ECO:0000256" key="2">
    <source>
        <dbReference type="HAMAP-Rule" id="MF_00795"/>
    </source>
</evidence>
<proteinExistence type="inferred from homology"/>
<reference evidence="3 4" key="1">
    <citation type="submission" date="2018-02" db="EMBL/GenBank/DDBJ databases">
        <title>Draft genome sequence of Streptococcus oricebi CCUG 70868T type strain.</title>
        <authorList>
            <person name="Mendez V."/>
            <person name="Salva-Serra F."/>
            <person name="Jaen-Luchoro D."/>
            <person name="Gonzales-Siles L."/>
            <person name="Karlsson R."/>
            <person name="Engstrom-Jakobsson H."/>
            <person name="Busquets A."/>
            <person name="Gomila M."/>
            <person name="Pineiro-Iglesias B."/>
            <person name="Bennasar-Figueras A."/>
            <person name="Seeger M."/>
            <person name="Moore E."/>
        </authorList>
    </citation>
    <scope>NUCLEOTIDE SEQUENCE [LARGE SCALE GENOMIC DNA]</scope>
    <source>
        <strain evidence="3 4">CCUG 70868</strain>
    </source>
</reference>
<organism evidence="3 4">
    <name type="scientific">Streptococcus oricebi</name>
    <dbReference type="NCBI Taxonomy" id="1547447"/>
    <lineage>
        <taxon>Bacteria</taxon>
        <taxon>Bacillati</taxon>
        <taxon>Bacillota</taxon>
        <taxon>Bacilli</taxon>
        <taxon>Lactobacillales</taxon>
        <taxon>Streptococcaceae</taxon>
        <taxon>Streptococcus</taxon>
    </lineage>
</organism>
<dbReference type="RefSeq" id="WP_209627437.1">
    <property type="nucleotide sequence ID" value="NZ_PRDG01000002.1"/>
</dbReference>
<keyword evidence="4" id="KW-1185">Reference proteome</keyword>
<evidence type="ECO:0000256" key="1">
    <source>
        <dbReference type="ARBA" id="ARBA00007768"/>
    </source>
</evidence>
<dbReference type="PANTHER" id="PTHR12598:SF0">
    <property type="entry name" value="COPPER HOMEOSTASIS PROTEIN CUTC HOMOLOG"/>
    <property type="match status" value="1"/>
</dbReference>
<sequence>MLYEFCAENLPLIEQALEAGAGRVELCDNLAVGGTTPSYGVMRGAVLLADQYDARVMTMIRPRGGDFVYSALETEIMLLDIDQAKAASSQGLVFGALTKEGELDKDVLKRLISAGQGLEMTVHMAFDCLAKDQQLEAIDWLSQHGVQRILTHGGPAEEPIEAHFDWLKELIAYADGRIEILVGGGVHLGNREQIAQELGIQQLHGTRIVF</sequence>
<dbReference type="PANTHER" id="PTHR12598">
    <property type="entry name" value="COPPER HOMEOSTASIS PROTEIN CUTC"/>
    <property type="match status" value="1"/>
</dbReference>
<comment type="similarity">
    <text evidence="1 2">Belongs to the CutC family.</text>
</comment>
<evidence type="ECO:0000313" key="4">
    <source>
        <dbReference type="Proteomes" id="UP001519296"/>
    </source>
</evidence>
<evidence type="ECO:0000313" key="3">
    <source>
        <dbReference type="EMBL" id="MBP2622992.1"/>
    </source>
</evidence>